<accession>A0A380S7N9</accession>
<dbReference type="PANTHER" id="PTHR30426:SF0">
    <property type="entry name" value="4-HYDROXY-3-METHYLBUT-2-ENYL DIPHOSPHATE REDUCTASE"/>
    <property type="match status" value="1"/>
</dbReference>
<feature type="binding site" evidence="5">
    <location>
        <position position="226"/>
    </location>
    <ligand>
        <name>(2E)-4-hydroxy-3-methylbut-2-enyl diphosphate</name>
        <dbReference type="ChEBI" id="CHEBI:128753"/>
    </ligand>
</feature>
<dbReference type="CDD" id="cd13944">
    <property type="entry name" value="lytB_ispH"/>
    <property type="match status" value="1"/>
</dbReference>
<feature type="binding site" evidence="5">
    <location>
        <position position="42"/>
    </location>
    <ligand>
        <name>dimethylallyl diphosphate</name>
        <dbReference type="ChEBI" id="CHEBI:57623"/>
    </ligand>
</feature>
<dbReference type="Pfam" id="PF02401">
    <property type="entry name" value="LYTB"/>
    <property type="match status" value="1"/>
</dbReference>
<dbReference type="NCBIfam" id="NF002190">
    <property type="entry name" value="PRK01045.1-4"/>
    <property type="match status" value="1"/>
</dbReference>
<feature type="binding site" evidence="5">
    <location>
        <position position="224"/>
    </location>
    <ligand>
        <name>(2E)-4-hydroxy-3-methylbut-2-enyl diphosphate</name>
        <dbReference type="ChEBI" id="CHEBI:128753"/>
    </ligand>
</feature>
<dbReference type="Proteomes" id="UP000255423">
    <property type="component" value="Unassembled WGS sequence"/>
</dbReference>
<feature type="binding site" evidence="5">
    <location>
        <position position="268"/>
    </location>
    <ligand>
        <name>(2E)-4-hydroxy-3-methylbut-2-enyl diphosphate</name>
        <dbReference type="ChEBI" id="CHEBI:128753"/>
    </ligand>
</feature>
<dbReference type="GO" id="GO:0016114">
    <property type="term" value="P:terpenoid biosynthetic process"/>
    <property type="evidence" value="ECO:0007669"/>
    <property type="project" value="UniProtKB-UniRule"/>
</dbReference>
<organism evidence="6 7">
    <name type="scientific">Fibrobacter succinogenes</name>
    <name type="common">Bacteroides succinogenes</name>
    <dbReference type="NCBI Taxonomy" id="833"/>
    <lineage>
        <taxon>Bacteria</taxon>
        <taxon>Pseudomonadati</taxon>
        <taxon>Fibrobacterota</taxon>
        <taxon>Fibrobacteria</taxon>
        <taxon>Fibrobacterales</taxon>
        <taxon>Fibrobacteraceae</taxon>
        <taxon>Fibrobacter</taxon>
    </lineage>
</organism>
<feature type="binding site" evidence="5">
    <location>
        <position position="75"/>
    </location>
    <ligand>
        <name>(2E)-4-hydroxy-3-methylbut-2-enyl diphosphate</name>
        <dbReference type="ChEBI" id="CHEBI:128753"/>
    </ligand>
</feature>
<dbReference type="Gene3D" id="3.40.50.11270">
    <property type="match status" value="1"/>
</dbReference>
<keyword evidence="4 5" id="KW-0411">Iron-sulfur</keyword>
<dbReference type="RefSeq" id="WP_088661184.1">
    <property type="nucleotide sequence ID" value="NZ_UHJL01000004.1"/>
</dbReference>
<feature type="binding site" evidence="5">
    <location>
        <position position="42"/>
    </location>
    <ligand>
        <name>(2E)-4-hydroxy-3-methylbut-2-enyl diphosphate</name>
        <dbReference type="ChEBI" id="CHEBI:128753"/>
    </ligand>
</feature>
<evidence type="ECO:0000256" key="2">
    <source>
        <dbReference type="ARBA" id="ARBA00022723"/>
    </source>
</evidence>
<feature type="binding site" evidence="5">
    <location>
        <position position="166"/>
    </location>
    <ligand>
        <name>(2E)-4-hydroxy-3-methylbut-2-enyl diphosphate</name>
        <dbReference type="ChEBI" id="CHEBI:128753"/>
    </ligand>
</feature>
<comment type="catalytic activity">
    <reaction evidence="5">
        <text>isopentenyl diphosphate + 2 oxidized [2Fe-2S]-[ferredoxin] + H2O = (2E)-4-hydroxy-3-methylbut-2-enyl diphosphate + 2 reduced [2Fe-2S]-[ferredoxin] + 2 H(+)</text>
        <dbReference type="Rhea" id="RHEA:24488"/>
        <dbReference type="Rhea" id="RHEA-COMP:10000"/>
        <dbReference type="Rhea" id="RHEA-COMP:10001"/>
        <dbReference type="ChEBI" id="CHEBI:15377"/>
        <dbReference type="ChEBI" id="CHEBI:15378"/>
        <dbReference type="ChEBI" id="CHEBI:33737"/>
        <dbReference type="ChEBI" id="CHEBI:33738"/>
        <dbReference type="ChEBI" id="CHEBI:128753"/>
        <dbReference type="ChEBI" id="CHEBI:128769"/>
        <dbReference type="EC" id="1.17.7.4"/>
    </reaction>
</comment>
<feature type="active site" description="Proton donor" evidence="5">
    <location>
        <position position="127"/>
    </location>
</feature>
<comment type="pathway">
    <text evidence="5">Isoprenoid biosynthesis; dimethylallyl diphosphate biosynthesis; dimethylallyl diphosphate from (2E)-4-hydroxy-3-methylbutenyl diphosphate: step 1/1.</text>
</comment>
<dbReference type="NCBIfam" id="TIGR00216">
    <property type="entry name" value="ispH_lytB"/>
    <property type="match status" value="1"/>
</dbReference>
<dbReference type="GO" id="GO:0019288">
    <property type="term" value="P:isopentenyl diphosphate biosynthetic process, methylerythritol 4-phosphate pathway"/>
    <property type="evidence" value="ECO:0007669"/>
    <property type="project" value="UniProtKB-UniRule"/>
</dbReference>
<feature type="binding site" evidence="5">
    <location>
        <position position="226"/>
    </location>
    <ligand>
        <name>dimethylallyl diphosphate</name>
        <dbReference type="ChEBI" id="CHEBI:57623"/>
    </ligand>
</feature>
<feature type="binding site" evidence="5">
    <location>
        <position position="97"/>
    </location>
    <ligand>
        <name>[4Fe-4S] cluster</name>
        <dbReference type="ChEBI" id="CHEBI:49883"/>
    </ligand>
</feature>
<dbReference type="GO" id="GO:0051745">
    <property type="term" value="F:4-hydroxy-3-methylbut-2-enyl diphosphate reductase activity"/>
    <property type="evidence" value="ECO:0007669"/>
    <property type="project" value="UniProtKB-UniRule"/>
</dbReference>
<protein>
    <recommendedName>
        <fullName evidence="5">4-hydroxy-3-methylbut-2-enyl diphosphate reductase</fullName>
        <shortName evidence="5">HMBPP reductase</shortName>
        <ecNumber evidence="5">1.17.7.4</ecNumber>
    </recommendedName>
</protein>
<comment type="similarity">
    <text evidence="5">Belongs to the IspH family.</text>
</comment>
<dbReference type="InterPro" id="IPR003451">
    <property type="entry name" value="LytB/IspH"/>
</dbReference>
<feature type="binding site" evidence="5">
    <location>
        <position position="125"/>
    </location>
    <ligand>
        <name>dimethylallyl diphosphate</name>
        <dbReference type="ChEBI" id="CHEBI:57623"/>
    </ligand>
</feature>
<dbReference type="Gene3D" id="3.40.1010.20">
    <property type="entry name" value="4-hydroxy-3-methylbut-2-enyl diphosphate reductase, catalytic domain"/>
    <property type="match status" value="2"/>
</dbReference>
<feature type="binding site" evidence="5">
    <location>
        <position position="75"/>
    </location>
    <ligand>
        <name>isopentenyl diphosphate</name>
        <dbReference type="ChEBI" id="CHEBI:128769"/>
    </ligand>
</feature>
<keyword evidence="1 5" id="KW-0004">4Fe-4S</keyword>
<keyword evidence="3 5" id="KW-0408">Iron</keyword>
<feature type="binding site" evidence="5">
    <location>
        <position position="125"/>
    </location>
    <ligand>
        <name>isopentenyl diphosphate</name>
        <dbReference type="ChEBI" id="CHEBI:128769"/>
    </ligand>
</feature>
<dbReference type="UniPathway" id="UPA00056">
    <property type="reaction ID" value="UER00097"/>
</dbReference>
<dbReference type="AlphaFoldDB" id="A0A380S7N9"/>
<dbReference type="GO" id="GO:0051539">
    <property type="term" value="F:4 iron, 4 sulfur cluster binding"/>
    <property type="evidence" value="ECO:0007669"/>
    <property type="project" value="UniProtKB-UniRule"/>
</dbReference>
<dbReference type="UniPathway" id="UPA00059">
    <property type="reaction ID" value="UER00105"/>
</dbReference>
<feature type="binding site" evidence="5">
    <location>
        <position position="42"/>
    </location>
    <ligand>
        <name>isopentenyl diphosphate</name>
        <dbReference type="ChEBI" id="CHEBI:128769"/>
    </ligand>
</feature>
<feature type="binding site" evidence="5">
    <location>
        <position position="224"/>
    </location>
    <ligand>
        <name>dimethylallyl diphosphate</name>
        <dbReference type="ChEBI" id="CHEBI:57623"/>
    </ligand>
</feature>
<feature type="binding site" evidence="5">
    <location>
        <position position="268"/>
    </location>
    <ligand>
        <name>isopentenyl diphosphate</name>
        <dbReference type="ChEBI" id="CHEBI:128769"/>
    </ligand>
</feature>
<feature type="binding site" evidence="5">
    <location>
        <position position="268"/>
    </location>
    <ligand>
        <name>dimethylallyl diphosphate</name>
        <dbReference type="ChEBI" id="CHEBI:57623"/>
    </ligand>
</feature>
<dbReference type="GO" id="GO:0050992">
    <property type="term" value="P:dimethylallyl diphosphate biosynthetic process"/>
    <property type="evidence" value="ECO:0007669"/>
    <property type="project" value="UniProtKB-UniRule"/>
</dbReference>
<feature type="binding site" evidence="5">
    <location>
        <position position="225"/>
    </location>
    <ligand>
        <name>isopentenyl diphosphate</name>
        <dbReference type="ChEBI" id="CHEBI:128769"/>
    </ligand>
</feature>
<dbReference type="PANTHER" id="PTHR30426">
    <property type="entry name" value="4-HYDROXY-3-METHYLBUT-2-ENYL DIPHOSPHATE REDUCTASE"/>
    <property type="match status" value="1"/>
</dbReference>
<keyword evidence="5" id="KW-0560">Oxidoreductase</keyword>
<feature type="binding site" evidence="5">
    <location>
        <position position="225"/>
    </location>
    <ligand>
        <name>(2E)-4-hydroxy-3-methylbut-2-enyl diphosphate</name>
        <dbReference type="ChEBI" id="CHEBI:128753"/>
    </ligand>
</feature>
<gene>
    <name evidence="5" type="primary">ispH</name>
    <name evidence="6" type="ORF">SAMN05661053_2668</name>
</gene>
<evidence type="ECO:0000313" key="7">
    <source>
        <dbReference type="Proteomes" id="UP000255423"/>
    </source>
</evidence>
<keyword evidence="5" id="KW-0414">Isoprene biosynthesis</keyword>
<evidence type="ECO:0000256" key="1">
    <source>
        <dbReference type="ARBA" id="ARBA00022485"/>
    </source>
</evidence>
<dbReference type="GO" id="GO:0046872">
    <property type="term" value="F:metal ion binding"/>
    <property type="evidence" value="ECO:0007669"/>
    <property type="project" value="UniProtKB-KW"/>
</dbReference>
<feature type="binding site" evidence="5">
    <location>
        <position position="226"/>
    </location>
    <ligand>
        <name>isopentenyl diphosphate</name>
        <dbReference type="ChEBI" id="CHEBI:128769"/>
    </ligand>
</feature>
<name>A0A380S7N9_FIBSU</name>
<dbReference type="HAMAP" id="MF_00191">
    <property type="entry name" value="IspH"/>
    <property type="match status" value="1"/>
</dbReference>
<feature type="binding site" evidence="5">
    <location>
        <position position="196"/>
    </location>
    <ligand>
        <name>[4Fe-4S] cluster</name>
        <dbReference type="ChEBI" id="CHEBI:49883"/>
    </ligand>
</feature>
<comment type="function">
    <text evidence="5">Catalyzes the conversion of 1-hydroxy-2-methyl-2-(E)-butenyl 4-diphosphate (HMBPP) into a mixture of isopentenyl diphosphate (IPP) and dimethylallyl diphosphate (DMAPP). Acts in the terminal step of the DOXP/MEP pathway for isoprenoid precursor biosynthesis.</text>
</comment>
<comment type="cofactor">
    <cofactor evidence="5">
        <name>[4Fe-4S] cluster</name>
        <dbReference type="ChEBI" id="CHEBI:49883"/>
    </cofactor>
    <text evidence="5">Binds 1 [4Fe-4S] cluster per subunit.</text>
</comment>
<reference evidence="6 7" key="1">
    <citation type="submission" date="2017-08" db="EMBL/GenBank/DDBJ databases">
        <authorList>
            <person name="de Groot N.N."/>
        </authorList>
    </citation>
    <scope>NUCLEOTIDE SEQUENCE [LARGE SCALE GENOMIC DNA]</scope>
    <source>
        <strain evidence="6 7">HM2</strain>
    </source>
</reference>
<feature type="binding site" evidence="5">
    <location>
        <position position="75"/>
    </location>
    <ligand>
        <name>dimethylallyl diphosphate</name>
        <dbReference type="ChEBI" id="CHEBI:57623"/>
    </ligand>
</feature>
<feature type="binding site" evidence="5">
    <location>
        <position position="125"/>
    </location>
    <ligand>
        <name>(2E)-4-hydroxy-3-methylbut-2-enyl diphosphate</name>
        <dbReference type="ChEBI" id="CHEBI:128753"/>
    </ligand>
</feature>
<comment type="pathway">
    <text evidence="5">Isoprenoid biosynthesis; isopentenyl diphosphate biosynthesis via DXP pathway; isopentenyl diphosphate from 1-deoxy-D-xylulose 5-phosphate: step 6/6.</text>
</comment>
<evidence type="ECO:0000256" key="4">
    <source>
        <dbReference type="ARBA" id="ARBA00023014"/>
    </source>
</evidence>
<dbReference type="NCBIfam" id="NF002188">
    <property type="entry name" value="PRK01045.1-2"/>
    <property type="match status" value="1"/>
</dbReference>
<feature type="binding site" evidence="5">
    <location>
        <position position="224"/>
    </location>
    <ligand>
        <name>isopentenyl diphosphate</name>
        <dbReference type="ChEBI" id="CHEBI:128769"/>
    </ligand>
</feature>
<feature type="binding site" evidence="5">
    <location>
        <position position="225"/>
    </location>
    <ligand>
        <name>dimethylallyl diphosphate</name>
        <dbReference type="ChEBI" id="CHEBI:57623"/>
    </ligand>
</feature>
<keyword evidence="2 5" id="KW-0479">Metal-binding</keyword>
<feature type="binding site" evidence="5">
    <location>
        <position position="13"/>
    </location>
    <ligand>
        <name>[4Fe-4S] cluster</name>
        <dbReference type="ChEBI" id="CHEBI:49883"/>
    </ligand>
</feature>
<evidence type="ECO:0000256" key="3">
    <source>
        <dbReference type="ARBA" id="ARBA00023004"/>
    </source>
</evidence>
<proteinExistence type="inferred from homology"/>
<dbReference type="EMBL" id="UHJL01000004">
    <property type="protein sequence ID" value="SUQ25872.1"/>
    <property type="molecule type" value="Genomic_DNA"/>
</dbReference>
<sequence length="310" mass="33694">MKKLVLATPRGFCAGVDRAIHVVEKAVEKFGTPIYVRHEIVHNKFVVETLKSKGVVFVDELDQVPEGSVVIFSAHGVAERIYEDAKARNLQVLDASCPLVLKVHFSAKRHYNAGRHIILIGHAGHAEVEGTLGQLPEGAITLIRNEKDAETVEVPAGKELAYITQTTLSVAETRKIIEALKRRFPNIIGPDAGDLCYATGNRQAAVLELCSEVDMLLVVGAKNSSNSSRLMELGLEQGLPSHLIADVNDLDPAWFDGINTVGLSSGASAPEVLVQGVVDWLKEKFGPIEVKNLVKLVENTKFNLPKALQD</sequence>
<comment type="catalytic activity">
    <reaction evidence="5">
        <text>dimethylallyl diphosphate + 2 oxidized [2Fe-2S]-[ferredoxin] + H2O = (2E)-4-hydroxy-3-methylbut-2-enyl diphosphate + 2 reduced [2Fe-2S]-[ferredoxin] + 2 H(+)</text>
        <dbReference type="Rhea" id="RHEA:24825"/>
        <dbReference type="Rhea" id="RHEA-COMP:10000"/>
        <dbReference type="Rhea" id="RHEA-COMP:10001"/>
        <dbReference type="ChEBI" id="CHEBI:15377"/>
        <dbReference type="ChEBI" id="CHEBI:15378"/>
        <dbReference type="ChEBI" id="CHEBI:33737"/>
        <dbReference type="ChEBI" id="CHEBI:33738"/>
        <dbReference type="ChEBI" id="CHEBI:57623"/>
        <dbReference type="ChEBI" id="CHEBI:128753"/>
        <dbReference type="EC" id="1.17.7.4"/>
    </reaction>
</comment>
<evidence type="ECO:0000313" key="6">
    <source>
        <dbReference type="EMBL" id="SUQ25872.1"/>
    </source>
</evidence>
<evidence type="ECO:0000256" key="5">
    <source>
        <dbReference type="HAMAP-Rule" id="MF_00191"/>
    </source>
</evidence>
<dbReference type="EC" id="1.17.7.4" evidence="5"/>